<dbReference type="InterPro" id="IPR030392">
    <property type="entry name" value="S74_ICA"/>
</dbReference>
<sequence>MRLGTIDLSLKPQKPKLSICKPNRVKIGELTEAYNIKHDVFLGKVSELSFTIPYLVEDKHELVGNPNIDKLKDRYLIKLELGNLIEWYIINDVTDSSDETKDDKNVHCYSLAWQLNDKLIRGLEETSVNATSILNTALLGSTWGIGYIDSDFDIRFRSFEVSESTVLDFIFQVADTFATVVEFNTVNRSVSLKKEESIGTNKGLRLSYGKYLQTLSRQSNSDEMVTRFHVFGNENLSIQNLNMTGTTFLENFSYFLYPFKMDENENIISHSYYMSDNLCKAQIKYQDLIVARKPTFKSYLTQLEQHQTTLFTKETEMTTLQNELNIIEDKIYIAKGMEEDTSTLDAQKTTKNNEIANKQTEINNVKAQITTVNNNISALRAEIAVENNFTVDEIKERNDFIIEKTWQDDNFIDEQDLYDEAIRRFEELKAPKTTFNIDIINFLNVIEEQRNWNKLSIGDTVTINYELLGVNITAKIIEIHFDYESDNISLTISNTADILDEATKLAKKIYDSYSTSTSLDMSKYKWNESAKKMGEVNEIINSEWDATKREISAGVNNSISISGRGIVITNPDDPLKQLIAQSGVLALTMDGGNTWKTAIKPDKIVAEVVMGKLITGVNLVIENQSGTYTIDGNGFNITRSDDKVKIGINVSDGIKIQAKDVYGQWKDKFYADTNGNLTFSGTLSGADGTFSGTVSAGKIIGGTMEATDITGGSINIGNGNFTVNSSGEMVAKSGEFSGTIIGSIIKSSDKNTSLTINAGSMKVESSLGAYVTVSPNGIVGYDNQGAQKYSMDANLVTSTALATVNKNVYLGTLQGGEVRVVDAFGLPSDGAVGSYSYRNLRCRDVISHGNIEAEYIASKGALIAGGDLVVTGDIFANQGAVATQTWVQQQGYSTGISSSPVFNSVTADIFYGREGGSLAMGWDGQQFFQSTTIYNRTYSSDANIYITSFGTLGRSTSASKYKLNIEEYNVSKSKNILDLTPKTWFDKTATEQYAEYLTKISPVDIEGNPVEPQEVPEMIDIPYMETHTGLIAEDVEAVGLSEFVTYGAPDENGNREVEGLEYSRLWVLLIPLVKEQQTKIEELEQRLIALEG</sequence>
<dbReference type="KEGG" id="pasa:BAOM_3135"/>
<dbReference type="InterPro" id="IPR010572">
    <property type="entry name" value="Tail_dom"/>
</dbReference>
<feature type="coiled-coil region" evidence="1">
    <location>
        <begin position="348"/>
        <end position="382"/>
    </location>
</feature>
<evidence type="ECO:0000313" key="3">
    <source>
        <dbReference type="EMBL" id="AZV43744.1"/>
    </source>
</evidence>
<dbReference type="InterPro" id="IPR007119">
    <property type="entry name" value="Phage_tail_spike_N"/>
</dbReference>
<dbReference type="Proteomes" id="UP000283095">
    <property type="component" value="Chromosome"/>
</dbReference>
<dbReference type="AlphaFoldDB" id="A0A3Q9RNQ9"/>
<evidence type="ECO:0000313" key="4">
    <source>
        <dbReference type="Proteomes" id="UP000283095"/>
    </source>
</evidence>
<dbReference type="RefSeq" id="WP_127760859.1">
    <property type="nucleotide sequence ID" value="NZ_CP026095.1"/>
</dbReference>
<name>A0A3Q9RNQ9_9BACI</name>
<dbReference type="EMBL" id="CP026095">
    <property type="protein sequence ID" value="AZV43744.1"/>
    <property type="molecule type" value="Genomic_DNA"/>
</dbReference>
<keyword evidence="1" id="KW-0175">Coiled coil</keyword>
<reference evidence="3 4" key="1">
    <citation type="submission" date="2018-01" db="EMBL/GenBank/DDBJ databases">
        <title>Bacillus asahii Genome sequencing and assembly.</title>
        <authorList>
            <person name="Jiang H."/>
            <person name="Feng Y."/>
            <person name="Zhao F."/>
            <person name="Lin X."/>
        </authorList>
    </citation>
    <scope>NUCLEOTIDE SEQUENCE [LARGE SCALE GENOMIC DNA]</scope>
    <source>
        <strain evidence="3 4">OM18</strain>
    </source>
</reference>
<dbReference type="Gene3D" id="1.20.5.340">
    <property type="match status" value="1"/>
</dbReference>
<dbReference type="NCBIfam" id="TIGR01665">
    <property type="entry name" value="put_anti_recept"/>
    <property type="match status" value="1"/>
</dbReference>
<evidence type="ECO:0000256" key="1">
    <source>
        <dbReference type="SAM" id="Coils"/>
    </source>
</evidence>
<dbReference type="PROSITE" id="PS51688">
    <property type="entry name" value="ICA"/>
    <property type="match status" value="1"/>
</dbReference>
<gene>
    <name evidence="3" type="ORF">BAOM_3135</name>
</gene>
<dbReference type="InterPro" id="IPR057796">
    <property type="entry name" value="YOMG-like_N"/>
</dbReference>
<dbReference type="Pfam" id="PF06605">
    <property type="entry name" value="Prophage_tail"/>
    <property type="match status" value="1"/>
</dbReference>
<dbReference type="Pfam" id="PF24049">
    <property type="entry name" value="YOMG_N"/>
    <property type="match status" value="1"/>
</dbReference>
<evidence type="ECO:0000259" key="2">
    <source>
        <dbReference type="PROSITE" id="PS51688"/>
    </source>
</evidence>
<organism evidence="3 4">
    <name type="scientific">Peribacillus asahii</name>
    <dbReference type="NCBI Taxonomy" id="228899"/>
    <lineage>
        <taxon>Bacteria</taxon>
        <taxon>Bacillati</taxon>
        <taxon>Bacillota</taxon>
        <taxon>Bacilli</taxon>
        <taxon>Bacillales</taxon>
        <taxon>Bacillaceae</taxon>
        <taxon>Peribacillus</taxon>
    </lineage>
</organism>
<dbReference type="OrthoDB" id="5090100at2"/>
<proteinExistence type="predicted"/>
<accession>A0A3Q9RNQ9</accession>
<feature type="domain" description="Peptidase S74" evidence="2">
    <location>
        <begin position="957"/>
        <end position="1087"/>
    </location>
</feature>
<protein>
    <recommendedName>
        <fullName evidence="2">Peptidase S74 domain-containing protein</fullName>
    </recommendedName>
</protein>